<evidence type="ECO:0000313" key="2">
    <source>
        <dbReference type="Proteomes" id="UP000292927"/>
    </source>
</evidence>
<dbReference type="Pfam" id="PF04439">
    <property type="entry name" value="Adenyl_transf"/>
    <property type="match status" value="1"/>
</dbReference>
<keyword evidence="1" id="KW-0548">Nucleotidyltransferase</keyword>
<name>A0A4Q7PKA7_9FIRM</name>
<dbReference type="GO" id="GO:0016779">
    <property type="term" value="F:nucleotidyltransferase activity"/>
    <property type="evidence" value="ECO:0007669"/>
    <property type="project" value="UniProtKB-KW"/>
</dbReference>
<dbReference type="PIRSF" id="PIRSF000812">
    <property type="entry name" value="AAD"/>
    <property type="match status" value="1"/>
</dbReference>
<dbReference type="SUPFAM" id="SSF81301">
    <property type="entry name" value="Nucleotidyltransferase"/>
    <property type="match status" value="1"/>
</dbReference>
<dbReference type="OrthoDB" id="9776406at2"/>
<protein>
    <submittedName>
        <fullName evidence="1">Aminoglycoside 6-adenylyltransferase</fullName>
    </submittedName>
</protein>
<keyword evidence="1" id="KW-0808">Transferase</keyword>
<dbReference type="AlphaFoldDB" id="A0A4Q7PKA7"/>
<dbReference type="InterPro" id="IPR043519">
    <property type="entry name" value="NT_sf"/>
</dbReference>
<dbReference type="SUPFAM" id="SSF81631">
    <property type="entry name" value="PAP/OAS1 substrate-binding domain"/>
    <property type="match status" value="1"/>
</dbReference>
<dbReference type="InterPro" id="IPR007530">
    <property type="entry name" value="Aminoglycoside_adenylylTfrase"/>
</dbReference>
<accession>A0A4Q7PKA7</accession>
<reference evidence="1 2" key="1">
    <citation type="submission" date="2019-02" db="EMBL/GenBank/DDBJ databases">
        <title>Genomic Encyclopedia of Type Strains, Phase IV (KMG-IV): sequencing the most valuable type-strain genomes for metagenomic binning, comparative biology and taxonomic classification.</title>
        <authorList>
            <person name="Goeker M."/>
        </authorList>
    </citation>
    <scope>NUCLEOTIDE SEQUENCE [LARGE SCALE GENOMIC DNA]</scope>
    <source>
        <strain evidence="1 2">DSM 29486</strain>
    </source>
</reference>
<keyword evidence="2" id="KW-1185">Reference proteome</keyword>
<gene>
    <name evidence="1" type="ORF">EV209_1596</name>
</gene>
<dbReference type="EMBL" id="SGXF01000002">
    <property type="protein sequence ID" value="RZT01154.1"/>
    <property type="molecule type" value="Genomic_DNA"/>
</dbReference>
<dbReference type="Proteomes" id="UP000292927">
    <property type="component" value="Unassembled WGS sequence"/>
</dbReference>
<evidence type="ECO:0000313" key="1">
    <source>
        <dbReference type="EMBL" id="RZT01154.1"/>
    </source>
</evidence>
<organism evidence="1 2">
    <name type="scientific">Cuneatibacter caecimuris</name>
    <dbReference type="NCBI Taxonomy" id="1796618"/>
    <lineage>
        <taxon>Bacteria</taxon>
        <taxon>Bacillati</taxon>
        <taxon>Bacillota</taxon>
        <taxon>Clostridia</taxon>
        <taxon>Lachnospirales</taxon>
        <taxon>Lachnospiraceae</taxon>
        <taxon>Cuneatibacter</taxon>
    </lineage>
</organism>
<dbReference type="Gene3D" id="1.20.120.330">
    <property type="entry name" value="Nucleotidyltransferases domain 2"/>
    <property type="match status" value="1"/>
</dbReference>
<dbReference type="Gene3D" id="3.30.460.10">
    <property type="entry name" value="Beta Polymerase, domain 2"/>
    <property type="match status" value="1"/>
</dbReference>
<dbReference type="RefSeq" id="WP_130434785.1">
    <property type="nucleotide sequence ID" value="NZ_SGXF01000002.1"/>
</dbReference>
<comment type="caution">
    <text evidence="1">The sequence shown here is derived from an EMBL/GenBank/DDBJ whole genome shotgun (WGS) entry which is preliminary data.</text>
</comment>
<proteinExistence type="predicted"/>
<sequence length="298" mass="34507">MRSEDEMMRLILEFAEEREEILAVWMNGSRANPSAPPDRYQDFDIVFVVENTIDFQKDKSWIPRFGEIAVMQEPDQSVLFPGGETEKRYACLIQFTDGNRIDASFVRKDRALEMVREDTETVILLDKTGLLPELLPASDRMYWVKKPSQAEFEACCNEFWWTAPYVAKALCREEIIFALQLADRAVREELLRMLGWMAGFRQDFMISVGKGNKYLMKYLTEQEQAALLKTYSRADIKEAWEALWQMCGFFAQISSEAAKQMGFSVNLKEEKGSLAYIRKLFTEQEDFPCGVDFETGPC</sequence>